<protein>
    <submittedName>
        <fullName evidence="1">Uncharacterized protein</fullName>
    </submittedName>
</protein>
<evidence type="ECO:0000313" key="2">
    <source>
        <dbReference type="Proteomes" id="UP000658720"/>
    </source>
</evidence>
<reference evidence="1 2" key="1">
    <citation type="submission" date="2020-10" db="EMBL/GenBank/DDBJ databases">
        <authorList>
            <person name="Castelo-Branco R."/>
            <person name="Eusebio N."/>
            <person name="Adriana R."/>
            <person name="Vieira A."/>
            <person name="Brugerolle De Fraissinette N."/>
            <person name="Rezende De Castro R."/>
            <person name="Schneider M.P."/>
            <person name="Vasconcelos V."/>
            <person name="Leao P.N."/>
        </authorList>
    </citation>
    <scope>NUCLEOTIDE SEQUENCE [LARGE SCALE GENOMIC DNA]</scope>
    <source>
        <strain evidence="1 2">LEGE 00031</strain>
    </source>
</reference>
<dbReference type="EMBL" id="JADEVV010000019">
    <property type="protein sequence ID" value="MBE9253830.1"/>
    <property type="molecule type" value="Genomic_DNA"/>
</dbReference>
<comment type="caution">
    <text evidence="1">The sequence shown here is derived from an EMBL/GenBank/DDBJ whole genome shotgun (WGS) entry which is preliminary data.</text>
</comment>
<accession>A0ABR9VR82</accession>
<proteinExistence type="predicted"/>
<dbReference type="RefSeq" id="WP_194019573.1">
    <property type="nucleotide sequence ID" value="NZ_JADEVV010000019.1"/>
</dbReference>
<name>A0ABR9VR82_9SYNC</name>
<organism evidence="1 2">
    <name type="scientific">Synechocystis salina LEGE 00031</name>
    <dbReference type="NCBI Taxonomy" id="1828736"/>
    <lineage>
        <taxon>Bacteria</taxon>
        <taxon>Bacillati</taxon>
        <taxon>Cyanobacteriota</taxon>
        <taxon>Cyanophyceae</taxon>
        <taxon>Synechococcales</taxon>
        <taxon>Merismopediaceae</taxon>
        <taxon>Synechocystis</taxon>
    </lineage>
</organism>
<dbReference type="Proteomes" id="UP000658720">
    <property type="component" value="Unassembled WGS sequence"/>
</dbReference>
<gene>
    <name evidence="1" type="ORF">IQ217_08220</name>
</gene>
<sequence length="57" mass="6431">MGRPWGRGLEQVLLGVNGDRQKFLLVTDVGKVRPAKARLSVGFRFYSTVDYHRALVV</sequence>
<keyword evidence="2" id="KW-1185">Reference proteome</keyword>
<evidence type="ECO:0000313" key="1">
    <source>
        <dbReference type="EMBL" id="MBE9253830.1"/>
    </source>
</evidence>